<keyword evidence="5 6" id="KW-0472">Membrane</keyword>
<feature type="transmembrane region" description="Helical" evidence="6">
    <location>
        <begin position="116"/>
        <end position="137"/>
    </location>
</feature>
<feature type="transmembrane region" description="Helical" evidence="6">
    <location>
        <begin position="31"/>
        <end position="50"/>
    </location>
</feature>
<dbReference type="GO" id="GO:0005886">
    <property type="term" value="C:plasma membrane"/>
    <property type="evidence" value="ECO:0007669"/>
    <property type="project" value="UniProtKB-SubCell"/>
</dbReference>
<dbReference type="OrthoDB" id="9779114at2"/>
<keyword evidence="4 6" id="KW-1133">Transmembrane helix</keyword>
<sequence length="271" mass="28937">MADKLARTPPEDTTAEAGSPSTASRSASSQGLAKAALLGLLVMIVAGAYWKFGNAETLAWLAEQESTLRSLQANRPGLVFGLAFLVYVTVTGLSLPGAALMTLLMGWGFGWGPATLLVSFAATAGATIAFLLSRYLFREAVQRRLSDKLQAFDQALQREGAFYLFTLRLIPAVPFFVINTVMGLTKIKAATFWWVSQLGMLPGTAVYCYAGSRIPDLQTLTQQGAAAVFSPSQLTQIGVAFTLLGVFPLAAKKMIGWLRPTPSSATSDNPF</sequence>
<feature type="transmembrane region" description="Helical" evidence="6">
    <location>
        <begin position="162"/>
        <end position="184"/>
    </location>
</feature>
<evidence type="ECO:0000256" key="2">
    <source>
        <dbReference type="ARBA" id="ARBA00022475"/>
    </source>
</evidence>
<gene>
    <name evidence="9" type="primary">ydjZ</name>
    <name evidence="9" type="ORF">Pla111_29110</name>
</gene>
<keyword evidence="10" id="KW-1185">Reference proteome</keyword>
<name>A0A5C5VSD6_9BACT</name>
<evidence type="ECO:0000256" key="7">
    <source>
        <dbReference type="SAM" id="MobiDB-lite"/>
    </source>
</evidence>
<dbReference type="EMBL" id="SJPH01000008">
    <property type="protein sequence ID" value="TWT41534.1"/>
    <property type="molecule type" value="Genomic_DNA"/>
</dbReference>
<dbReference type="InterPro" id="IPR032816">
    <property type="entry name" value="VTT_dom"/>
</dbReference>
<evidence type="ECO:0000256" key="6">
    <source>
        <dbReference type="RuleBase" id="RU366058"/>
    </source>
</evidence>
<evidence type="ECO:0000256" key="1">
    <source>
        <dbReference type="ARBA" id="ARBA00004651"/>
    </source>
</evidence>
<dbReference type="RefSeq" id="WP_146575124.1">
    <property type="nucleotide sequence ID" value="NZ_SJPH01000008.1"/>
</dbReference>
<evidence type="ECO:0000256" key="3">
    <source>
        <dbReference type="ARBA" id="ARBA00022692"/>
    </source>
</evidence>
<feature type="transmembrane region" description="Helical" evidence="6">
    <location>
        <begin position="232"/>
        <end position="251"/>
    </location>
</feature>
<dbReference type="PANTHER" id="PTHR12677:SF59">
    <property type="entry name" value="GOLGI APPARATUS MEMBRANE PROTEIN TVP38-RELATED"/>
    <property type="match status" value="1"/>
</dbReference>
<evidence type="ECO:0000259" key="8">
    <source>
        <dbReference type="Pfam" id="PF09335"/>
    </source>
</evidence>
<feature type="transmembrane region" description="Helical" evidence="6">
    <location>
        <begin position="78"/>
        <end position="104"/>
    </location>
</feature>
<dbReference type="AlphaFoldDB" id="A0A5C5VSD6"/>
<accession>A0A5C5VSD6</accession>
<dbReference type="PANTHER" id="PTHR12677">
    <property type="entry name" value="GOLGI APPARATUS MEMBRANE PROTEIN TVP38-RELATED"/>
    <property type="match status" value="1"/>
</dbReference>
<keyword evidence="3 6" id="KW-0812">Transmembrane</keyword>
<evidence type="ECO:0000256" key="4">
    <source>
        <dbReference type="ARBA" id="ARBA00022989"/>
    </source>
</evidence>
<feature type="compositionally biased region" description="Low complexity" evidence="7">
    <location>
        <begin position="17"/>
        <end position="26"/>
    </location>
</feature>
<comment type="caution">
    <text evidence="9">The sequence shown here is derived from an EMBL/GenBank/DDBJ whole genome shotgun (WGS) entry which is preliminary data.</text>
</comment>
<feature type="region of interest" description="Disordered" evidence="7">
    <location>
        <begin position="1"/>
        <end position="26"/>
    </location>
</feature>
<organism evidence="9 10">
    <name type="scientific">Botrimarina hoheduenensis</name>
    <dbReference type="NCBI Taxonomy" id="2528000"/>
    <lineage>
        <taxon>Bacteria</taxon>
        <taxon>Pseudomonadati</taxon>
        <taxon>Planctomycetota</taxon>
        <taxon>Planctomycetia</taxon>
        <taxon>Pirellulales</taxon>
        <taxon>Lacipirellulaceae</taxon>
        <taxon>Botrimarina</taxon>
    </lineage>
</organism>
<evidence type="ECO:0000313" key="10">
    <source>
        <dbReference type="Proteomes" id="UP000318995"/>
    </source>
</evidence>
<dbReference type="Pfam" id="PF09335">
    <property type="entry name" value="VTT_dom"/>
    <property type="match status" value="1"/>
</dbReference>
<comment type="similarity">
    <text evidence="6">Belongs to the TVP38/TMEM64 family.</text>
</comment>
<feature type="compositionally biased region" description="Basic and acidic residues" evidence="7">
    <location>
        <begin position="1"/>
        <end position="10"/>
    </location>
</feature>
<proteinExistence type="inferred from homology"/>
<feature type="domain" description="VTT" evidence="8">
    <location>
        <begin position="96"/>
        <end position="212"/>
    </location>
</feature>
<evidence type="ECO:0000256" key="5">
    <source>
        <dbReference type="ARBA" id="ARBA00023136"/>
    </source>
</evidence>
<dbReference type="InterPro" id="IPR015414">
    <property type="entry name" value="TMEM64"/>
</dbReference>
<feature type="transmembrane region" description="Helical" evidence="6">
    <location>
        <begin position="191"/>
        <end position="212"/>
    </location>
</feature>
<comment type="subcellular location">
    <subcellularLocation>
        <location evidence="1 6">Cell membrane</location>
        <topology evidence="1 6">Multi-pass membrane protein</topology>
    </subcellularLocation>
</comment>
<reference evidence="9 10" key="1">
    <citation type="submission" date="2019-02" db="EMBL/GenBank/DDBJ databases">
        <title>Deep-cultivation of Planctomycetes and their phenomic and genomic characterization uncovers novel biology.</title>
        <authorList>
            <person name="Wiegand S."/>
            <person name="Jogler M."/>
            <person name="Boedeker C."/>
            <person name="Pinto D."/>
            <person name="Vollmers J."/>
            <person name="Rivas-Marin E."/>
            <person name="Kohn T."/>
            <person name="Peeters S.H."/>
            <person name="Heuer A."/>
            <person name="Rast P."/>
            <person name="Oberbeckmann S."/>
            <person name="Bunk B."/>
            <person name="Jeske O."/>
            <person name="Meyerdierks A."/>
            <person name="Storesund J.E."/>
            <person name="Kallscheuer N."/>
            <person name="Luecker S."/>
            <person name="Lage O.M."/>
            <person name="Pohl T."/>
            <person name="Merkel B.J."/>
            <person name="Hornburger P."/>
            <person name="Mueller R.-W."/>
            <person name="Bruemmer F."/>
            <person name="Labrenz M."/>
            <person name="Spormann A.M."/>
            <person name="Op Den Camp H."/>
            <person name="Overmann J."/>
            <person name="Amann R."/>
            <person name="Jetten M.S.M."/>
            <person name="Mascher T."/>
            <person name="Medema M.H."/>
            <person name="Devos D.P."/>
            <person name="Kaster A.-K."/>
            <person name="Ovreas L."/>
            <person name="Rohde M."/>
            <person name="Galperin M.Y."/>
            <person name="Jogler C."/>
        </authorList>
    </citation>
    <scope>NUCLEOTIDE SEQUENCE [LARGE SCALE GENOMIC DNA]</scope>
    <source>
        <strain evidence="9 10">Pla111</strain>
    </source>
</reference>
<dbReference type="Proteomes" id="UP000318995">
    <property type="component" value="Unassembled WGS sequence"/>
</dbReference>
<evidence type="ECO:0000313" key="9">
    <source>
        <dbReference type="EMBL" id="TWT41534.1"/>
    </source>
</evidence>
<protein>
    <recommendedName>
        <fullName evidence="6">TVP38/TMEM64 family membrane protein</fullName>
    </recommendedName>
</protein>
<keyword evidence="2 6" id="KW-1003">Cell membrane</keyword>